<dbReference type="PRINTS" id="PR00344">
    <property type="entry name" value="BCTRLSENSOR"/>
</dbReference>
<comment type="caution">
    <text evidence="9">The sequence shown here is derived from an EMBL/GenBank/DDBJ whole genome shotgun (WGS) entry which is preliminary data.</text>
</comment>
<evidence type="ECO:0000256" key="3">
    <source>
        <dbReference type="ARBA" id="ARBA00022553"/>
    </source>
</evidence>
<dbReference type="EC" id="2.7.13.3" evidence="2"/>
<dbReference type="Pfam" id="PF02518">
    <property type="entry name" value="HATPase_c"/>
    <property type="match status" value="1"/>
</dbReference>
<keyword evidence="5 9" id="KW-0418">Kinase</keyword>
<dbReference type="EMBL" id="JANIDY010000004">
    <property type="protein sequence ID" value="MCX5618558.1"/>
    <property type="molecule type" value="Genomic_DNA"/>
</dbReference>
<dbReference type="Gene3D" id="3.30.565.10">
    <property type="entry name" value="Histidine kinase-like ATPase, C-terminal domain"/>
    <property type="match status" value="1"/>
</dbReference>
<dbReference type="SUPFAM" id="SSF55874">
    <property type="entry name" value="ATPase domain of HSP90 chaperone/DNA topoisomerase II/histidine kinase"/>
    <property type="match status" value="1"/>
</dbReference>
<dbReference type="Pfam" id="PF00512">
    <property type="entry name" value="HisKA"/>
    <property type="match status" value="1"/>
</dbReference>
<dbReference type="PANTHER" id="PTHR45453">
    <property type="entry name" value="PHOSPHATE REGULON SENSOR PROTEIN PHOR"/>
    <property type="match status" value="1"/>
</dbReference>
<evidence type="ECO:0000256" key="5">
    <source>
        <dbReference type="ARBA" id="ARBA00022777"/>
    </source>
</evidence>
<dbReference type="InterPro" id="IPR005467">
    <property type="entry name" value="His_kinase_dom"/>
</dbReference>
<evidence type="ECO:0000313" key="10">
    <source>
        <dbReference type="Proteomes" id="UP001165576"/>
    </source>
</evidence>
<feature type="domain" description="Histidine kinase" evidence="8">
    <location>
        <begin position="167"/>
        <end position="401"/>
    </location>
</feature>
<evidence type="ECO:0000256" key="2">
    <source>
        <dbReference type="ARBA" id="ARBA00012438"/>
    </source>
</evidence>
<feature type="region of interest" description="Disordered" evidence="7">
    <location>
        <begin position="22"/>
        <end position="49"/>
    </location>
</feature>
<dbReference type="InterPro" id="IPR004358">
    <property type="entry name" value="Sig_transdc_His_kin-like_C"/>
</dbReference>
<evidence type="ECO:0000313" key="9">
    <source>
        <dbReference type="EMBL" id="MCX5618558.1"/>
    </source>
</evidence>
<dbReference type="GO" id="GO:0016301">
    <property type="term" value="F:kinase activity"/>
    <property type="evidence" value="ECO:0007669"/>
    <property type="project" value="UniProtKB-KW"/>
</dbReference>
<proteinExistence type="predicted"/>
<dbReference type="InterPro" id="IPR050351">
    <property type="entry name" value="BphY/WalK/GraS-like"/>
</dbReference>
<protein>
    <recommendedName>
        <fullName evidence="2">histidine kinase</fullName>
        <ecNumber evidence="2">2.7.13.3</ecNumber>
    </recommendedName>
</protein>
<dbReference type="CDD" id="cd00082">
    <property type="entry name" value="HisKA"/>
    <property type="match status" value="1"/>
</dbReference>
<dbReference type="CDD" id="cd00075">
    <property type="entry name" value="HATPase"/>
    <property type="match status" value="1"/>
</dbReference>
<dbReference type="Gene3D" id="1.10.287.130">
    <property type="match status" value="1"/>
</dbReference>
<organism evidence="9 10">
    <name type="scientific">Bombella pluederhausensis</name>
    <dbReference type="NCBI Taxonomy" id="2967336"/>
    <lineage>
        <taxon>Bacteria</taxon>
        <taxon>Pseudomonadati</taxon>
        <taxon>Pseudomonadota</taxon>
        <taxon>Alphaproteobacteria</taxon>
        <taxon>Acetobacterales</taxon>
        <taxon>Acetobacteraceae</taxon>
        <taxon>Bombella</taxon>
    </lineage>
</organism>
<dbReference type="InterPro" id="IPR036097">
    <property type="entry name" value="HisK_dim/P_sf"/>
</dbReference>
<gene>
    <name evidence="9" type="ORF">NQF86_07770</name>
</gene>
<accession>A0ABT3WIQ9</accession>
<keyword evidence="6" id="KW-0902">Two-component regulatory system</keyword>
<dbReference type="InterPro" id="IPR036890">
    <property type="entry name" value="HATPase_C_sf"/>
</dbReference>
<dbReference type="SUPFAM" id="SSF47384">
    <property type="entry name" value="Homodimeric domain of signal transducing histidine kinase"/>
    <property type="match status" value="1"/>
</dbReference>
<dbReference type="SMART" id="SM00387">
    <property type="entry name" value="HATPase_c"/>
    <property type="match status" value="1"/>
</dbReference>
<evidence type="ECO:0000256" key="4">
    <source>
        <dbReference type="ARBA" id="ARBA00022679"/>
    </source>
</evidence>
<sequence length="403" mass="44322">MFSCLLLALTGWGMAWRLSRRISKPESPPPAARTRPVPHHPPQTHDPHQLAETIPGMALVLGAMGQVLACNRAAQTRHGDSLHALLRHPNARNSLHTALNAPLMPESDIPTACSTTISLDVPIQRTIRLSMRRLPGTVGRDSLVLTLLDDRSAIQAADRIRADFVAHASHELRTPLASLSGFIDLLRDGGDQTDPASRSLYLDIMHQQATRMQRLIDRLLYLSQLELKGHQRPREQLDIGELFATVLGEVMPRFRDSSRQLDMTHEDDLTVLADEDELVQVLLNLMENAIRYGTQPDRPLHVRLNARRSGLDDDLAAGDTGVLLSVADNGPGIAAHHLPRLTERFYRITDAPISDNTDTGQGTGLGLAIVRQILDRHGGRLRFVSTPGEGTTCLIWLPAAPPA</sequence>
<dbReference type="PROSITE" id="PS50109">
    <property type="entry name" value="HIS_KIN"/>
    <property type="match status" value="1"/>
</dbReference>
<dbReference type="Proteomes" id="UP001165576">
    <property type="component" value="Unassembled WGS sequence"/>
</dbReference>
<dbReference type="PANTHER" id="PTHR45453:SF1">
    <property type="entry name" value="PHOSPHATE REGULON SENSOR PROTEIN PHOR"/>
    <property type="match status" value="1"/>
</dbReference>
<evidence type="ECO:0000256" key="7">
    <source>
        <dbReference type="SAM" id="MobiDB-lite"/>
    </source>
</evidence>
<comment type="catalytic activity">
    <reaction evidence="1">
        <text>ATP + protein L-histidine = ADP + protein N-phospho-L-histidine.</text>
        <dbReference type="EC" id="2.7.13.3"/>
    </reaction>
</comment>
<evidence type="ECO:0000256" key="6">
    <source>
        <dbReference type="ARBA" id="ARBA00023012"/>
    </source>
</evidence>
<keyword evidence="10" id="KW-1185">Reference proteome</keyword>
<evidence type="ECO:0000259" key="8">
    <source>
        <dbReference type="PROSITE" id="PS50109"/>
    </source>
</evidence>
<dbReference type="InterPro" id="IPR003594">
    <property type="entry name" value="HATPase_dom"/>
</dbReference>
<name>A0ABT3WIQ9_9PROT</name>
<reference evidence="9" key="1">
    <citation type="submission" date="2022-07" db="EMBL/GenBank/DDBJ databases">
        <title>Bombella genomes.</title>
        <authorList>
            <person name="Harer L."/>
            <person name="Styblova S."/>
            <person name="Ehrmann M."/>
        </authorList>
    </citation>
    <scope>NUCLEOTIDE SEQUENCE</scope>
    <source>
        <strain evidence="9">TMW 2.2543</strain>
    </source>
</reference>
<evidence type="ECO:0000256" key="1">
    <source>
        <dbReference type="ARBA" id="ARBA00000085"/>
    </source>
</evidence>
<dbReference type="SMART" id="SM00388">
    <property type="entry name" value="HisKA"/>
    <property type="match status" value="1"/>
</dbReference>
<dbReference type="RefSeq" id="WP_266117077.1">
    <property type="nucleotide sequence ID" value="NZ_JANIDY010000004.1"/>
</dbReference>
<keyword evidence="4" id="KW-0808">Transferase</keyword>
<dbReference type="InterPro" id="IPR003661">
    <property type="entry name" value="HisK_dim/P_dom"/>
</dbReference>
<keyword evidence="3" id="KW-0597">Phosphoprotein</keyword>